<dbReference type="Gene3D" id="3.20.20.70">
    <property type="entry name" value="Aldolase class I"/>
    <property type="match status" value="1"/>
</dbReference>
<evidence type="ECO:0000256" key="3">
    <source>
        <dbReference type="ARBA" id="ARBA00006324"/>
    </source>
</evidence>
<dbReference type="SUPFAM" id="SSF51569">
    <property type="entry name" value="Aldolase"/>
    <property type="match status" value="1"/>
</dbReference>
<evidence type="ECO:0000256" key="2">
    <source>
        <dbReference type="ARBA" id="ARBA00004878"/>
    </source>
</evidence>
<comment type="subunit">
    <text evidence="4">Homotetramer.</text>
</comment>
<evidence type="ECO:0000256" key="12">
    <source>
        <dbReference type="PIRSR" id="PIRSR001365-2"/>
    </source>
</evidence>
<feature type="non-terminal residue" evidence="13">
    <location>
        <position position="1"/>
    </location>
</feature>
<keyword evidence="8" id="KW-0704">Schiff base</keyword>
<evidence type="ECO:0000256" key="6">
    <source>
        <dbReference type="ARBA" id="ARBA00022490"/>
    </source>
</evidence>
<dbReference type="GO" id="GO:0008747">
    <property type="term" value="F:N-acetylneuraminate lyase activity"/>
    <property type="evidence" value="ECO:0007669"/>
    <property type="project" value="UniProtKB-EC"/>
</dbReference>
<evidence type="ECO:0000256" key="5">
    <source>
        <dbReference type="ARBA" id="ARBA00012911"/>
    </source>
</evidence>
<dbReference type="PANTHER" id="PTHR12128:SF21">
    <property type="entry name" value="N-ACETYLNEURAMINATE LYASE"/>
    <property type="match status" value="1"/>
</dbReference>
<name>A0A8S4PT42_OWEFU</name>
<evidence type="ECO:0000256" key="8">
    <source>
        <dbReference type="ARBA" id="ARBA00023270"/>
    </source>
</evidence>
<dbReference type="OrthoDB" id="191315at2759"/>
<reference evidence="13" key="1">
    <citation type="submission" date="2022-03" db="EMBL/GenBank/DDBJ databases">
        <authorList>
            <person name="Martin C."/>
        </authorList>
    </citation>
    <scope>NUCLEOTIDE SEQUENCE</scope>
</reference>
<evidence type="ECO:0000256" key="7">
    <source>
        <dbReference type="ARBA" id="ARBA00023239"/>
    </source>
</evidence>
<keyword evidence="7" id="KW-0456">Lyase</keyword>
<organism evidence="13 14">
    <name type="scientific">Owenia fusiformis</name>
    <name type="common">Polychaete worm</name>
    <dbReference type="NCBI Taxonomy" id="6347"/>
    <lineage>
        <taxon>Eukaryota</taxon>
        <taxon>Metazoa</taxon>
        <taxon>Spiralia</taxon>
        <taxon>Lophotrochozoa</taxon>
        <taxon>Annelida</taxon>
        <taxon>Polychaeta</taxon>
        <taxon>Sedentaria</taxon>
        <taxon>Canalipalpata</taxon>
        <taxon>Sabellida</taxon>
        <taxon>Oweniida</taxon>
        <taxon>Oweniidae</taxon>
        <taxon>Owenia</taxon>
    </lineage>
</organism>
<dbReference type="EC" id="4.1.3.3" evidence="5"/>
<evidence type="ECO:0000256" key="11">
    <source>
        <dbReference type="PIRSR" id="PIRSR001365-1"/>
    </source>
</evidence>
<comment type="catalytic activity">
    <reaction evidence="10">
        <text>aceneuramate = aldehydo-N-acetyl-D-mannosamine + pyruvate</text>
        <dbReference type="Rhea" id="RHEA:23296"/>
        <dbReference type="ChEBI" id="CHEBI:15361"/>
        <dbReference type="ChEBI" id="CHEBI:17122"/>
        <dbReference type="ChEBI" id="CHEBI:173083"/>
        <dbReference type="EC" id="4.1.3.3"/>
    </reaction>
</comment>
<dbReference type="InterPro" id="IPR013785">
    <property type="entry name" value="Aldolase_TIM"/>
</dbReference>
<protein>
    <recommendedName>
        <fullName evidence="5">N-acetylneuraminate lyase</fullName>
        <ecNumber evidence="5">4.1.3.3</ecNumber>
    </recommendedName>
</protein>
<evidence type="ECO:0000313" key="14">
    <source>
        <dbReference type="Proteomes" id="UP000749559"/>
    </source>
</evidence>
<gene>
    <name evidence="13" type="ORF">OFUS_LOCUS21020</name>
</gene>
<keyword evidence="9" id="KW-0119">Carbohydrate metabolism</keyword>
<comment type="pathway">
    <text evidence="2">Amino-sugar metabolism; N-acetylneuraminate degradation.</text>
</comment>
<comment type="similarity">
    <text evidence="3">Belongs to the DapA family. NanA subfamily.</text>
</comment>
<dbReference type="Proteomes" id="UP000749559">
    <property type="component" value="Unassembled WGS sequence"/>
</dbReference>
<dbReference type="AlphaFoldDB" id="A0A8S4PT42"/>
<evidence type="ECO:0000313" key="13">
    <source>
        <dbReference type="EMBL" id="CAH1796630.1"/>
    </source>
</evidence>
<dbReference type="PIRSF" id="PIRSF001365">
    <property type="entry name" value="DHDPS"/>
    <property type="match status" value="1"/>
</dbReference>
<evidence type="ECO:0000256" key="9">
    <source>
        <dbReference type="ARBA" id="ARBA00023277"/>
    </source>
</evidence>
<keyword evidence="6" id="KW-0963">Cytoplasm</keyword>
<accession>A0A8S4PT42</accession>
<dbReference type="PRINTS" id="PR00146">
    <property type="entry name" value="DHPICSNTHASE"/>
</dbReference>
<comment type="subcellular location">
    <subcellularLocation>
        <location evidence="1">Cytoplasm</location>
    </subcellularLocation>
</comment>
<feature type="active site" description="Proton donor/acceptor" evidence="11">
    <location>
        <position position="139"/>
    </location>
</feature>
<feature type="binding site" evidence="12">
    <location>
        <position position="211"/>
    </location>
    <ligand>
        <name>pyruvate</name>
        <dbReference type="ChEBI" id="CHEBI:15361"/>
    </ligand>
</feature>
<feature type="binding site" evidence="12">
    <location>
        <position position="48"/>
    </location>
    <ligand>
        <name>pyruvate</name>
        <dbReference type="ChEBI" id="CHEBI:15361"/>
    </ligand>
</feature>
<comment type="caution">
    <text evidence="13">The sequence shown here is derived from an EMBL/GenBank/DDBJ whole genome shotgun (WGS) entry which is preliminary data.</text>
</comment>
<dbReference type="SMART" id="SM01130">
    <property type="entry name" value="DHDPS"/>
    <property type="match status" value="1"/>
</dbReference>
<feature type="active site" description="Schiff-base intermediate with substrate" evidence="11">
    <location>
        <position position="169"/>
    </location>
</feature>
<proteinExistence type="inferred from homology"/>
<sequence>SEFRVHGLCAATFTPLKDDGELNLDYIGVYCDHLVSQGVMNIFVNGTTGEGPLLTLDERKLVAEAWVKAGRGKLDKIIIHVGTTNLKDTQCLAQHAEKIGAHAISTIPPTFFKPKSVGSLVKYCKDVAGAAPTLPFFYYHIPQITGVEFMMLDFLKAAKSEIATLRGIKYSWLDLVDAAHCLRFNDGKYQIMWGRDEQLLTALVLGIDSAVGSTYNFMPRLYQRMIEAFEKGDIWVAQKEMYRIQDAVLALFKHESGIGPLKAITQSVALSDLGPVRSPIDVPRNENMDGVLKDLHDMGFNEWIK</sequence>
<evidence type="ECO:0000256" key="10">
    <source>
        <dbReference type="ARBA" id="ARBA00044906"/>
    </source>
</evidence>
<evidence type="ECO:0000256" key="4">
    <source>
        <dbReference type="ARBA" id="ARBA00011881"/>
    </source>
</evidence>
<dbReference type="GO" id="GO:0005737">
    <property type="term" value="C:cytoplasm"/>
    <property type="evidence" value="ECO:0007669"/>
    <property type="project" value="UniProtKB-SubCell"/>
</dbReference>
<dbReference type="EMBL" id="CAIIXF020000010">
    <property type="protein sequence ID" value="CAH1796630.1"/>
    <property type="molecule type" value="Genomic_DNA"/>
</dbReference>
<evidence type="ECO:0000256" key="1">
    <source>
        <dbReference type="ARBA" id="ARBA00004496"/>
    </source>
</evidence>
<dbReference type="PANTHER" id="PTHR12128">
    <property type="entry name" value="DIHYDRODIPICOLINATE SYNTHASE"/>
    <property type="match status" value="1"/>
</dbReference>
<keyword evidence="14" id="KW-1185">Reference proteome</keyword>
<dbReference type="InterPro" id="IPR002220">
    <property type="entry name" value="DapA-like"/>
</dbReference>
<dbReference type="Pfam" id="PF00701">
    <property type="entry name" value="DHDPS"/>
    <property type="match status" value="1"/>
</dbReference>